<dbReference type="InterPro" id="IPR001387">
    <property type="entry name" value="Cro/C1-type_HTH"/>
</dbReference>
<comment type="caution">
    <text evidence="1">The sequence shown here is derived from an EMBL/GenBank/DDBJ whole genome shotgun (WGS) entry which is preliminary data.</text>
</comment>
<gene>
    <name evidence="1" type="ORF">LKD71_17345</name>
</gene>
<keyword evidence="2" id="KW-1185">Reference proteome</keyword>
<name>A0AAE3DW40_9FIRM</name>
<proteinExistence type="predicted"/>
<evidence type="ECO:0008006" key="3">
    <source>
        <dbReference type="Google" id="ProtNLM"/>
    </source>
</evidence>
<organism evidence="1 2">
    <name type="scientific">Fusicatenibacter faecihominis</name>
    <dbReference type="NCBI Taxonomy" id="2881276"/>
    <lineage>
        <taxon>Bacteria</taxon>
        <taxon>Bacillati</taxon>
        <taxon>Bacillota</taxon>
        <taxon>Clostridia</taxon>
        <taxon>Lachnospirales</taxon>
        <taxon>Lachnospiraceae</taxon>
        <taxon>Fusicatenibacter</taxon>
    </lineage>
</organism>
<dbReference type="SUPFAM" id="SSF47413">
    <property type="entry name" value="lambda repressor-like DNA-binding domains"/>
    <property type="match status" value="1"/>
</dbReference>
<dbReference type="InterPro" id="IPR010982">
    <property type="entry name" value="Lambda_DNA-bd_dom_sf"/>
</dbReference>
<dbReference type="Proteomes" id="UP001197875">
    <property type="component" value="Unassembled WGS sequence"/>
</dbReference>
<evidence type="ECO:0000313" key="2">
    <source>
        <dbReference type="Proteomes" id="UP001197875"/>
    </source>
</evidence>
<sequence>MKIERDEHKFDFHAHGLAIKKAHEREGMTQEQLVYIVDRDPRTIMYHENDGQHPSLNAFYQMVTMFGISVDEYFYPDDYSWALLHIFPLYCKYTLRKELLRNGVNKMFDFFGGVTPMLVSDNCVE</sequence>
<reference evidence="1 2" key="1">
    <citation type="submission" date="2021-10" db="EMBL/GenBank/DDBJ databases">
        <title>Anaerobic single-cell dispensing facilitates the cultivation of human gut bacteria.</title>
        <authorList>
            <person name="Afrizal A."/>
        </authorList>
    </citation>
    <scope>NUCLEOTIDE SEQUENCE [LARGE SCALE GENOMIC DNA]</scope>
    <source>
        <strain evidence="1 2">CLA-AA-H277</strain>
    </source>
</reference>
<dbReference type="AlphaFoldDB" id="A0AAE3DW40"/>
<dbReference type="EMBL" id="JAJEPR010000065">
    <property type="protein sequence ID" value="MCC2191528.1"/>
    <property type="molecule type" value="Genomic_DNA"/>
</dbReference>
<dbReference type="CDD" id="cd00093">
    <property type="entry name" value="HTH_XRE"/>
    <property type="match status" value="1"/>
</dbReference>
<protein>
    <recommendedName>
        <fullName evidence="3">Helix-turn-helix domain</fullName>
    </recommendedName>
</protein>
<dbReference type="GO" id="GO:0003677">
    <property type="term" value="F:DNA binding"/>
    <property type="evidence" value="ECO:0007669"/>
    <property type="project" value="InterPro"/>
</dbReference>
<accession>A0AAE3DW40</accession>
<evidence type="ECO:0000313" key="1">
    <source>
        <dbReference type="EMBL" id="MCC2191528.1"/>
    </source>
</evidence>
<dbReference type="Gene3D" id="1.10.260.40">
    <property type="entry name" value="lambda repressor-like DNA-binding domains"/>
    <property type="match status" value="1"/>
</dbReference>
<dbReference type="RefSeq" id="WP_227616354.1">
    <property type="nucleotide sequence ID" value="NZ_JAJEPR010000065.1"/>
</dbReference>